<keyword evidence="8" id="KW-0862">Zinc</keyword>
<evidence type="ECO:0000256" key="5">
    <source>
        <dbReference type="ARBA" id="ARBA00022723"/>
    </source>
</evidence>
<evidence type="ECO:0000256" key="1">
    <source>
        <dbReference type="ARBA" id="ARBA00001947"/>
    </source>
</evidence>
<dbReference type="CDD" id="cd03860">
    <property type="entry name" value="M14_CP_A-B_like"/>
    <property type="match status" value="1"/>
</dbReference>
<keyword evidence="7" id="KW-0378">Hydrolase</keyword>
<comment type="caution">
    <text evidence="12">The sequence shown here is derived from an EMBL/GenBank/DDBJ whole genome shotgun (WGS) entry which is preliminary data.</text>
</comment>
<proteinExistence type="inferred from homology"/>
<dbReference type="FunFam" id="3.40.630.10:FF:000084">
    <property type="entry name" value="Carboxypeptidase B2"/>
    <property type="match status" value="1"/>
</dbReference>
<sequence>MKNLDTKGTINISKESSDELNVVVEGSRVMHLEKLLQSRNIFFEVTDTNADLLGRHRLQAPINLTYPKPRALIKPGMDWTNYHPLNVIYSYLQELETQYPSTCTVSAIGRTVEGRNILMLKISNSNASNTGVWLDGAIHAREWISACVVTYIAEQIAKNFDTMPANITNKDWYLVPVVNPDGYVYTHLNDRMWRKNRSRLGTTVVGVDLNRNFGYKWGGADNSSGDPNHNNFRGFDSFSEPESNAIKDVIFYSTTPFKIFLTFHAYSEVITFPWCYTSDPCPDYVNLLEGGTVMAKAIYETSGRMYKVGNFKDLMYPASGTSIDWSYGVARIPFSYLIELRSKDYKFLLPKERILECCQEIWNGVRALAEHVDKKKCWNCVIIQN</sequence>
<feature type="domain" description="Peptidase M14" evidence="11">
    <location>
        <begin position="81"/>
        <end position="372"/>
    </location>
</feature>
<comment type="cofactor">
    <cofactor evidence="1">
        <name>Zn(2+)</name>
        <dbReference type="ChEBI" id="CHEBI:29105"/>
    </cofactor>
</comment>
<dbReference type="PROSITE" id="PS00133">
    <property type="entry name" value="CARBOXYPEPT_ZN_2"/>
    <property type="match status" value="1"/>
</dbReference>
<dbReference type="InterPro" id="IPR000834">
    <property type="entry name" value="Peptidase_M14"/>
</dbReference>
<accession>A0AAV1KWL0</accession>
<evidence type="ECO:0000259" key="11">
    <source>
        <dbReference type="PROSITE" id="PS52035"/>
    </source>
</evidence>
<dbReference type="PROSITE" id="PS52035">
    <property type="entry name" value="PEPTIDASE_M14"/>
    <property type="match status" value="1"/>
</dbReference>
<evidence type="ECO:0000256" key="10">
    <source>
        <dbReference type="PROSITE-ProRule" id="PRU01379"/>
    </source>
</evidence>
<evidence type="ECO:0000256" key="2">
    <source>
        <dbReference type="ARBA" id="ARBA00005988"/>
    </source>
</evidence>
<dbReference type="PANTHER" id="PTHR11705">
    <property type="entry name" value="PROTEASE FAMILY M14 CARBOXYPEPTIDASE A,B"/>
    <property type="match status" value="1"/>
</dbReference>
<feature type="active site" description="Proton donor/acceptor" evidence="10">
    <location>
        <position position="339"/>
    </location>
</feature>
<protein>
    <recommendedName>
        <fullName evidence="11">Peptidase M14 domain-containing protein</fullName>
    </recommendedName>
</protein>
<evidence type="ECO:0000256" key="3">
    <source>
        <dbReference type="ARBA" id="ARBA00022645"/>
    </source>
</evidence>
<keyword evidence="5" id="KW-0479">Metal-binding</keyword>
<dbReference type="EMBL" id="CAVLGL010000081">
    <property type="protein sequence ID" value="CAK1587073.1"/>
    <property type="molecule type" value="Genomic_DNA"/>
</dbReference>
<evidence type="ECO:0000313" key="13">
    <source>
        <dbReference type="Proteomes" id="UP001314205"/>
    </source>
</evidence>
<reference evidence="12 13" key="1">
    <citation type="submission" date="2023-11" db="EMBL/GenBank/DDBJ databases">
        <authorList>
            <person name="Hedman E."/>
            <person name="Englund M."/>
            <person name="Stromberg M."/>
            <person name="Nyberg Akerstrom W."/>
            <person name="Nylinder S."/>
            <person name="Jareborg N."/>
            <person name="Kallberg Y."/>
            <person name="Kronander E."/>
        </authorList>
    </citation>
    <scope>NUCLEOTIDE SEQUENCE [LARGE SCALE GENOMIC DNA]</scope>
</reference>
<gene>
    <name evidence="12" type="ORF">PARMNEM_LOCUS7941</name>
</gene>
<keyword evidence="3" id="KW-0121">Carboxypeptidase</keyword>
<evidence type="ECO:0000256" key="6">
    <source>
        <dbReference type="ARBA" id="ARBA00022729"/>
    </source>
</evidence>
<name>A0AAV1KWL0_9NEOP</name>
<dbReference type="PANTHER" id="PTHR11705:SF91">
    <property type="entry name" value="FI01817P-RELATED"/>
    <property type="match status" value="1"/>
</dbReference>
<keyword evidence="9" id="KW-0482">Metalloprotease</keyword>
<organism evidence="12 13">
    <name type="scientific">Parnassius mnemosyne</name>
    <name type="common">clouded apollo</name>
    <dbReference type="NCBI Taxonomy" id="213953"/>
    <lineage>
        <taxon>Eukaryota</taxon>
        <taxon>Metazoa</taxon>
        <taxon>Ecdysozoa</taxon>
        <taxon>Arthropoda</taxon>
        <taxon>Hexapoda</taxon>
        <taxon>Insecta</taxon>
        <taxon>Pterygota</taxon>
        <taxon>Neoptera</taxon>
        <taxon>Endopterygota</taxon>
        <taxon>Lepidoptera</taxon>
        <taxon>Glossata</taxon>
        <taxon>Ditrysia</taxon>
        <taxon>Papilionoidea</taxon>
        <taxon>Papilionidae</taxon>
        <taxon>Parnassiinae</taxon>
        <taxon>Parnassini</taxon>
        <taxon>Parnassius</taxon>
        <taxon>Driopa</taxon>
    </lineage>
</organism>
<evidence type="ECO:0000256" key="4">
    <source>
        <dbReference type="ARBA" id="ARBA00022670"/>
    </source>
</evidence>
<dbReference type="GO" id="GO:0004181">
    <property type="term" value="F:metallocarboxypeptidase activity"/>
    <property type="evidence" value="ECO:0007669"/>
    <property type="project" value="InterPro"/>
</dbReference>
<dbReference type="Pfam" id="PF00246">
    <property type="entry name" value="Peptidase_M14"/>
    <property type="match status" value="1"/>
</dbReference>
<evidence type="ECO:0000256" key="9">
    <source>
        <dbReference type="ARBA" id="ARBA00023049"/>
    </source>
</evidence>
<evidence type="ECO:0000256" key="8">
    <source>
        <dbReference type="ARBA" id="ARBA00022833"/>
    </source>
</evidence>
<comment type="similarity">
    <text evidence="2 10">Belongs to the peptidase M14 family.</text>
</comment>
<dbReference type="Gene3D" id="3.40.630.10">
    <property type="entry name" value="Zn peptidases"/>
    <property type="match status" value="1"/>
</dbReference>
<keyword evidence="6" id="KW-0732">Signal</keyword>
<evidence type="ECO:0000313" key="12">
    <source>
        <dbReference type="EMBL" id="CAK1587073.1"/>
    </source>
</evidence>
<dbReference type="PRINTS" id="PR00765">
    <property type="entry name" value="CRBOXYPTASEA"/>
</dbReference>
<keyword evidence="4" id="KW-0645">Protease</keyword>
<dbReference type="GO" id="GO:0008270">
    <property type="term" value="F:zinc ion binding"/>
    <property type="evidence" value="ECO:0007669"/>
    <property type="project" value="InterPro"/>
</dbReference>
<dbReference type="SMART" id="SM00631">
    <property type="entry name" value="Zn_pept"/>
    <property type="match status" value="1"/>
</dbReference>
<keyword evidence="13" id="KW-1185">Reference proteome</keyword>
<dbReference type="GO" id="GO:0006508">
    <property type="term" value="P:proteolysis"/>
    <property type="evidence" value="ECO:0007669"/>
    <property type="project" value="UniProtKB-KW"/>
</dbReference>
<dbReference type="AlphaFoldDB" id="A0AAV1KWL0"/>
<dbReference type="GO" id="GO:0005615">
    <property type="term" value="C:extracellular space"/>
    <property type="evidence" value="ECO:0007669"/>
    <property type="project" value="TreeGrafter"/>
</dbReference>
<dbReference type="InterPro" id="IPR057247">
    <property type="entry name" value="CARBOXYPEPT_ZN_2"/>
</dbReference>
<evidence type="ECO:0000256" key="7">
    <source>
        <dbReference type="ARBA" id="ARBA00022801"/>
    </source>
</evidence>
<dbReference type="Proteomes" id="UP001314205">
    <property type="component" value="Unassembled WGS sequence"/>
</dbReference>
<dbReference type="SUPFAM" id="SSF53187">
    <property type="entry name" value="Zn-dependent exopeptidases"/>
    <property type="match status" value="1"/>
</dbReference>